<accession>A0A0A2M0W7</accession>
<dbReference type="Proteomes" id="UP000030152">
    <property type="component" value="Unassembled WGS sequence"/>
</dbReference>
<gene>
    <name evidence="1" type="ORF">Q765_11880</name>
</gene>
<dbReference type="STRING" id="1121895.GCA_000378485_00738"/>
<evidence type="ECO:0000313" key="2">
    <source>
        <dbReference type="Proteomes" id="UP000030152"/>
    </source>
</evidence>
<dbReference type="EMBL" id="JRLX01000011">
    <property type="protein sequence ID" value="KGO86272.1"/>
    <property type="molecule type" value="Genomic_DNA"/>
</dbReference>
<proteinExistence type="predicted"/>
<evidence type="ECO:0008006" key="3">
    <source>
        <dbReference type="Google" id="ProtNLM"/>
    </source>
</evidence>
<organism evidence="1 2">
    <name type="scientific">Flavobacterium rivuli WB 3.3-2 = DSM 21788</name>
    <dbReference type="NCBI Taxonomy" id="1121895"/>
    <lineage>
        <taxon>Bacteria</taxon>
        <taxon>Pseudomonadati</taxon>
        <taxon>Bacteroidota</taxon>
        <taxon>Flavobacteriia</taxon>
        <taxon>Flavobacteriales</taxon>
        <taxon>Flavobacteriaceae</taxon>
        <taxon>Flavobacterium</taxon>
    </lineage>
</organism>
<dbReference type="OrthoDB" id="770454at2"/>
<name>A0A0A2M0W7_9FLAO</name>
<dbReference type="RefSeq" id="WP_020211865.1">
    <property type="nucleotide sequence ID" value="NZ_JRLX01000011.1"/>
</dbReference>
<comment type="caution">
    <text evidence="1">The sequence shown here is derived from an EMBL/GenBank/DDBJ whole genome shotgun (WGS) entry which is preliminary data.</text>
</comment>
<dbReference type="AlphaFoldDB" id="A0A0A2M0W7"/>
<keyword evidence="2" id="KW-1185">Reference proteome</keyword>
<dbReference type="eggNOG" id="ENOG503328G">
    <property type="taxonomic scope" value="Bacteria"/>
</dbReference>
<evidence type="ECO:0000313" key="1">
    <source>
        <dbReference type="EMBL" id="KGO86272.1"/>
    </source>
</evidence>
<reference evidence="1 2" key="1">
    <citation type="submission" date="2013-09" db="EMBL/GenBank/DDBJ databases">
        <authorList>
            <person name="Zeng Z."/>
            <person name="Chen C."/>
        </authorList>
    </citation>
    <scope>NUCLEOTIDE SEQUENCE [LARGE SCALE GENOMIC DNA]</scope>
    <source>
        <strain evidence="1 2">WB 3.3-2</strain>
    </source>
</reference>
<sequence length="68" mass="8164">MDLAARKYHFIEMLMKVENESVMEQLESVLNTDNEIPDFHKAILIDRLEHHKNNPTDVVRWNDVKDTW</sequence>
<protein>
    <recommendedName>
        <fullName evidence="3">Addiction module protein</fullName>
    </recommendedName>
</protein>